<dbReference type="InterPro" id="IPR050266">
    <property type="entry name" value="AB_hydrolase_sf"/>
</dbReference>
<dbReference type="Pfam" id="PF12697">
    <property type="entry name" value="Abhydrolase_6"/>
    <property type="match status" value="1"/>
</dbReference>
<dbReference type="InterPro" id="IPR000073">
    <property type="entry name" value="AB_hydrolase_1"/>
</dbReference>
<evidence type="ECO:0000313" key="3">
    <source>
        <dbReference type="Proteomes" id="UP001431776"/>
    </source>
</evidence>
<keyword evidence="3" id="KW-1185">Reference proteome</keyword>
<dbReference type="RefSeq" id="WP_349245535.1">
    <property type="nucleotide sequence ID" value="NZ_JASCXX010000016.1"/>
</dbReference>
<dbReference type="SUPFAM" id="SSF53474">
    <property type="entry name" value="alpha/beta-Hydrolases"/>
    <property type="match status" value="1"/>
</dbReference>
<dbReference type="PANTHER" id="PTHR43798">
    <property type="entry name" value="MONOACYLGLYCEROL LIPASE"/>
    <property type="match status" value="1"/>
</dbReference>
<dbReference type="AlphaFoldDB" id="A0AAW6TWN5"/>
<evidence type="ECO:0000259" key="1">
    <source>
        <dbReference type="Pfam" id="PF12697"/>
    </source>
</evidence>
<proteinExistence type="predicted"/>
<dbReference type="Gene3D" id="3.40.50.1820">
    <property type="entry name" value="alpha/beta hydrolase"/>
    <property type="match status" value="1"/>
</dbReference>
<dbReference type="PRINTS" id="PR00111">
    <property type="entry name" value="ABHYDROLASE"/>
</dbReference>
<name>A0AAW6TWN5_9BACT</name>
<dbReference type="EMBL" id="JASCXX010000016">
    <property type="protein sequence ID" value="MDI6450126.1"/>
    <property type="molecule type" value="Genomic_DNA"/>
</dbReference>
<reference evidence="2" key="1">
    <citation type="submission" date="2023-05" db="EMBL/GenBank/DDBJ databases">
        <title>Anaerotaeda fermentans gen. nov., sp. nov., a novel anaerobic planctomycete of the new family within the order Sedimentisphaerales isolated from Taman Peninsula, Russia.</title>
        <authorList>
            <person name="Khomyakova M.A."/>
            <person name="Merkel A.Y."/>
            <person name="Slobodkin A.I."/>
        </authorList>
    </citation>
    <scope>NUCLEOTIDE SEQUENCE</scope>
    <source>
        <strain evidence="2">M17dextr</strain>
    </source>
</reference>
<organism evidence="2 3">
    <name type="scientific">Anaerobaca lacustris</name>
    <dbReference type="NCBI Taxonomy" id="3044600"/>
    <lineage>
        <taxon>Bacteria</taxon>
        <taxon>Pseudomonadati</taxon>
        <taxon>Planctomycetota</taxon>
        <taxon>Phycisphaerae</taxon>
        <taxon>Sedimentisphaerales</taxon>
        <taxon>Anaerobacaceae</taxon>
        <taxon>Anaerobaca</taxon>
    </lineage>
</organism>
<dbReference type="Proteomes" id="UP001431776">
    <property type="component" value="Unassembled WGS sequence"/>
</dbReference>
<comment type="caution">
    <text evidence="2">The sequence shown here is derived from an EMBL/GenBank/DDBJ whole genome shotgun (WGS) entry which is preliminary data.</text>
</comment>
<protein>
    <submittedName>
        <fullName evidence="2">Alpha/beta hydrolase</fullName>
    </submittedName>
</protein>
<gene>
    <name evidence="2" type="ORF">QJ522_13790</name>
</gene>
<accession>A0AAW6TWN5</accession>
<feature type="domain" description="AB hydrolase-1" evidence="1">
    <location>
        <begin position="30"/>
        <end position="256"/>
    </location>
</feature>
<evidence type="ECO:0000313" key="2">
    <source>
        <dbReference type="EMBL" id="MDI6450126.1"/>
    </source>
</evidence>
<dbReference type="InterPro" id="IPR029058">
    <property type="entry name" value="AB_hydrolase_fold"/>
</dbReference>
<dbReference type="GO" id="GO:0016787">
    <property type="term" value="F:hydrolase activity"/>
    <property type="evidence" value="ECO:0007669"/>
    <property type="project" value="UniProtKB-KW"/>
</dbReference>
<sequence>MGADAGYLDIDGARIYYEDRGAGECVIFNHGFAMDRRMWDLQFDAFAERFRVVRYDMRGFGKSDLPVRSYSTLDDLYLLMDRLEIEKACLVGSSLSGSLAIEFALSWPARVTGLVLAGSNLRGYNHSDAYVKEYLRYREVARTEGMPAVRTVMLGNPLLRSAAKRPELFASIKTMLRDYSGFHLMKRDPHRVFYPRAIDRLDEITCPVQIIVGQNDIADLQGVTAKLIREIRHARHTVLPGVGHIVNMEASERFNEIVLDFLDSLSAAPVDDCSIGVCPRR</sequence>
<keyword evidence="2" id="KW-0378">Hydrolase</keyword>